<dbReference type="PANTHER" id="PTHR36617:SF5">
    <property type="entry name" value="OS05G0421675 PROTEIN"/>
    <property type="match status" value="1"/>
</dbReference>
<keyword evidence="1" id="KW-0548">Nucleotidyltransferase</keyword>
<dbReference type="PANTHER" id="PTHR36617">
    <property type="entry name" value="PROTEIN, PUTATIVE-RELATED"/>
    <property type="match status" value="1"/>
</dbReference>
<proteinExistence type="predicted"/>
<dbReference type="AlphaFoldDB" id="A0A392QVP8"/>
<protein>
    <submittedName>
        <fullName evidence="1">Putative non-LTR retroelement reverse transcriptase</fullName>
    </submittedName>
</protein>
<keyword evidence="1" id="KW-0695">RNA-directed DNA polymerase</keyword>
<name>A0A392QVP8_9FABA</name>
<reference evidence="1 2" key="1">
    <citation type="journal article" date="2018" name="Front. Plant Sci.">
        <title>Red Clover (Trifolium pratense) and Zigzag Clover (T. medium) - A Picture of Genomic Similarities and Differences.</title>
        <authorList>
            <person name="Dluhosova J."/>
            <person name="Istvanek J."/>
            <person name="Nedelnik J."/>
            <person name="Repkova J."/>
        </authorList>
    </citation>
    <scope>NUCLEOTIDE SEQUENCE [LARGE SCALE GENOMIC DNA]</scope>
    <source>
        <strain evidence="2">cv. 10/8</strain>
        <tissue evidence="1">Leaf</tissue>
    </source>
</reference>
<organism evidence="1 2">
    <name type="scientific">Trifolium medium</name>
    <dbReference type="NCBI Taxonomy" id="97028"/>
    <lineage>
        <taxon>Eukaryota</taxon>
        <taxon>Viridiplantae</taxon>
        <taxon>Streptophyta</taxon>
        <taxon>Embryophyta</taxon>
        <taxon>Tracheophyta</taxon>
        <taxon>Spermatophyta</taxon>
        <taxon>Magnoliopsida</taxon>
        <taxon>eudicotyledons</taxon>
        <taxon>Gunneridae</taxon>
        <taxon>Pentapetalae</taxon>
        <taxon>rosids</taxon>
        <taxon>fabids</taxon>
        <taxon>Fabales</taxon>
        <taxon>Fabaceae</taxon>
        <taxon>Papilionoideae</taxon>
        <taxon>50 kb inversion clade</taxon>
        <taxon>NPAAA clade</taxon>
        <taxon>Hologalegina</taxon>
        <taxon>IRL clade</taxon>
        <taxon>Trifolieae</taxon>
        <taxon>Trifolium</taxon>
    </lineage>
</organism>
<sequence length="153" mass="18136">HEVVWSNIVPPTYASLWWKDIRDLEVCIEARSWIEEAIVRRLGNGVLTRFWTDKWLGESPLCVQFPRLYSLSLHKLATVAEMVTVSVDNIRVWNLQWRRNLFQWEEDEVSHLVVLLDNVVLSNEEDSWRWVLDPEGCFSVKSTFVMFSREIVE</sequence>
<evidence type="ECO:0000313" key="2">
    <source>
        <dbReference type="Proteomes" id="UP000265520"/>
    </source>
</evidence>
<dbReference type="Proteomes" id="UP000265520">
    <property type="component" value="Unassembled WGS sequence"/>
</dbReference>
<keyword evidence="2" id="KW-1185">Reference proteome</keyword>
<accession>A0A392QVP8</accession>
<evidence type="ECO:0000313" key="1">
    <source>
        <dbReference type="EMBL" id="MCI27325.1"/>
    </source>
</evidence>
<comment type="caution">
    <text evidence="1">The sequence shown here is derived from an EMBL/GenBank/DDBJ whole genome shotgun (WGS) entry which is preliminary data.</text>
</comment>
<keyword evidence="1" id="KW-0808">Transferase</keyword>
<dbReference type="EMBL" id="LXQA010158669">
    <property type="protein sequence ID" value="MCI27325.1"/>
    <property type="molecule type" value="Genomic_DNA"/>
</dbReference>
<feature type="non-terminal residue" evidence="1">
    <location>
        <position position="153"/>
    </location>
</feature>
<dbReference type="GO" id="GO:0003964">
    <property type="term" value="F:RNA-directed DNA polymerase activity"/>
    <property type="evidence" value="ECO:0007669"/>
    <property type="project" value="UniProtKB-KW"/>
</dbReference>
<feature type="non-terminal residue" evidence="1">
    <location>
        <position position="1"/>
    </location>
</feature>